<dbReference type="EMBL" id="BQNB010009827">
    <property type="protein sequence ID" value="GJS68949.1"/>
    <property type="molecule type" value="Genomic_DNA"/>
</dbReference>
<accession>A0ABQ4XU64</accession>
<reference evidence="2" key="1">
    <citation type="journal article" date="2022" name="Int. J. Mol. Sci.">
        <title>Draft Genome of Tanacetum Coccineum: Genomic Comparison of Closely Related Tanacetum-Family Plants.</title>
        <authorList>
            <person name="Yamashiro T."/>
            <person name="Shiraishi A."/>
            <person name="Nakayama K."/>
            <person name="Satake H."/>
        </authorList>
    </citation>
    <scope>NUCLEOTIDE SEQUENCE</scope>
</reference>
<evidence type="ECO:0000256" key="1">
    <source>
        <dbReference type="SAM" id="MobiDB-lite"/>
    </source>
</evidence>
<feature type="compositionally biased region" description="Polar residues" evidence="1">
    <location>
        <begin position="214"/>
        <end position="224"/>
    </location>
</feature>
<feature type="region of interest" description="Disordered" evidence="1">
    <location>
        <begin position="213"/>
        <end position="237"/>
    </location>
</feature>
<name>A0ABQ4XU64_9ASTR</name>
<comment type="caution">
    <text evidence="2">The sequence shown here is derived from an EMBL/GenBank/DDBJ whole genome shotgun (WGS) entry which is preliminary data.</text>
</comment>
<proteinExistence type="predicted"/>
<protein>
    <submittedName>
        <fullName evidence="2">Uncharacterized protein</fullName>
    </submittedName>
</protein>
<dbReference type="Proteomes" id="UP001151760">
    <property type="component" value="Unassembled WGS sequence"/>
</dbReference>
<sequence length="237" mass="27611">MIKSMSNFPMNMHDHKYLTTKPQYDETEEIEDVYLNVVIRGNRQRRYFSTLMAVLLIPDRYDICVIYQLVMNMYQDETPKGFDKILWGDLIIMFNQSGNDEFWNAQQNWKIVSWKLHIRNRRRQYYGNTMALELIKFVKKILAELESEEHKNWLVHKQTACGKDFSNPFMVDNLPKIVRFSTHLASVVKSWLVHDQTVHALASPKANELAIPEQTATGKGTSNPLMAGSLPKTTKPT</sequence>
<organism evidence="2 3">
    <name type="scientific">Tanacetum coccineum</name>
    <dbReference type="NCBI Taxonomy" id="301880"/>
    <lineage>
        <taxon>Eukaryota</taxon>
        <taxon>Viridiplantae</taxon>
        <taxon>Streptophyta</taxon>
        <taxon>Embryophyta</taxon>
        <taxon>Tracheophyta</taxon>
        <taxon>Spermatophyta</taxon>
        <taxon>Magnoliopsida</taxon>
        <taxon>eudicotyledons</taxon>
        <taxon>Gunneridae</taxon>
        <taxon>Pentapetalae</taxon>
        <taxon>asterids</taxon>
        <taxon>campanulids</taxon>
        <taxon>Asterales</taxon>
        <taxon>Asteraceae</taxon>
        <taxon>Asteroideae</taxon>
        <taxon>Anthemideae</taxon>
        <taxon>Anthemidinae</taxon>
        <taxon>Tanacetum</taxon>
    </lineage>
</organism>
<keyword evidence="3" id="KW-1185">Reference proteome</keyword>
<reference evidence="2" key="2">
    <citation type="submission" date="2022-01" db="EMBL/GenBank/DDBJ databases">
        <authorList>
            <person name="Yamashiro T."/>
            <person name="Shiraishi A."/>
            <person name="Satake H."/>
            <person name="Nakayama K."/>
        </authorList>
    </citation>
    <scope>NUCLEOTIDE SEQUENCE</scope>
</reference>
<evidence type="ECO:0000313" key="3">
    <source>
        <dbReference type="Proteomes" id="UP001151760"/>
    </source>
</evidence>
<evidence type="ECO:0000313" key="2">
    <source>
        <dbReference type="EMBL" id="GJS68949.1"/>
    </source>
</evidence>
<gene>
    <name evidence="2" type="ORF">Tco_0683514</name>
</gene>